<dbReference type="Gene3D" id="3.30.230.20">
    <property type="entry name" value="lpxc deacetylase, domain 1"/>
    <property type="match status" value="1"/>
</dbReference>
<dbReference type="GO" id="GO:0046872">
    <property type="term" value="F:metal ion binding"/>
    <property type="evidence" value="ECO:0007669"/>
    <property type="project" value="UniProtKB-KW"/>
</dbReference>
<reference evidence="12" key="1">
    <citation type="submission" date="2019-03" db="EMBL/GenBank/DDBJ databases">
        <title>Lake Tanganyika Metagenome-Assembled Genomes (MAGs).</title>
        <authorList>
            <person name="Tran P."/>
        </authorList>
    </citation>
    <scope>NUCLEOTIDE SEQUENCE</scope>
    <source>
        <strain evidence="12">K_DeepCast_150m_m2_040</strain>
    </source>
</reference>
<comment type="catalytic activity">
    <reaction evidence="11">
        <text>a UDP-3-O-[(3R)-3-hydroxyacyl]-N-acetyl-alpha-D-glucosamine + H2O = a UDP-3-O-[(3R)-3-hydroxyacyl]-alpha-D-glucosamine + acetate</text>
        <dbReference type="Rhea" id="RHEA:67816"/>
        <dbReference type="ChEBI" id="CHEBI:15377"/>
        <dbReference type="ChEBI" id="CHEBI:30089"/>
        <dbReference type="ChEBI" id="CHEBI:137740"/>
        <dbReference type="ChEBI" id="CHEBI:173225"/>
        <dbReference type="EC" id="3.5.1.108"/>
    </reaction>
</comment>
<evidence type="ECO:0000256" key="1">
    <source>
        <dbReference type="ARBA" id="ARBA00001947"/>
    </source>
</evidence>
<keyword evidence="9" id="KW-0862">Zinc</keyword>
<evidence type="ECO:0000256" key="3">
    <source>
        <dbReference type="ARBA" id="ARBA00005002"/>
    </source>
</evidence>
<evidence type="ECO:0000256" key="6">
    <source>
        <dbReference type="ARBA" id="ARBA00022556"/>
    </source>
</evidence>
<dbReference type="InterPro" id="IPR011334">
    <property type="entry name" value="UDP-acyl_GlcNac_deAcase_C"/>
</dbReference>
<dbReference type="Gene3D" id="3.30.1700.10">
    <property type="entry name" value="lpxc deacetylase, domain 2"/>
    <property type="match status" value="1"/>
</dbReference>
<keyword evidence="10" id="KW-0443">Lipid metabolism</keyword>
<evidence type="ECO:0000313" key="13">
    <source>
        <dbReference type="Proteomes" id="UP000779900"/>
    </source>
</evidence>
<gene>
    <name evidence="12" type="ORF">FJY68_10795</name>
</gene>
<dbReference type="PANTHER" id="PTHR33694">
    <property type="entry name" value="UDP-3-O-ACYL-N-ACETYLGLUCOSAMINE DEACETYLASE 1, MITOCHONDRIAL-RELATED"/>
    <property type="match status" value="1"/>
</dbReference>
<evidence type="ECO:0000256" key="9">
    <source>
        <dbReference type="ARBA" id="ARBA00022833"/>
    </source>
</evidence>
<dbReference type="InterPro" id="IPR004463">
    <property type="entry name" value="UDP-acyl_GlcNac_deAcase"/>
</dbReference>
<keyword evidence="7" id="KW-0479">Metal-binding</keyword>
<organism evidence="12 13">
    <name type="scientific">candidate division WOR-3 bacterium</name>
    <dbReference type="NCBI Taxonomy" id="2052148"/>
    <lineage>
        <taxon>Bacteria</taxon>
        <taxon>Bacteria division WOR-3</taxon>
    </lineage>
</organism>
<name>A0A937XF80_UNCW3</name>
<dbReference type="EMBL" id="VGIR01000075">
    <property type="protein sequence ID" value="MBM3332313.1"/>
    <property type="molecule type" value="Genomic_DNA"/>
</dbReference>
<dbReference type="SUPFAM" id="SSF54211">
    <property type="entry name" value="Ribosomal protein S5 domain 2-like"/>
    <property type="match status" value="2"/>
</dbReference>
<proteinExistence type="predicted"/>
<keyword evidence="5" id="KW-0444">Lipid biosynthesis</keyword>
<evidence type="ECO:0000256" key="5">
    <source>
        <dbReference type="ARBA" id="ARBA00022516"/>
    </source>
</evidence>
<keyword evidence="6" id="KW-0441">Lipid A biosynthesis</keyword>
<comment type="caution">
    <text evidence="12">The sequence shown here is derived from an EMBL/GenBank/DDBJ whole genome shotgun (WGS) entry which is preliminary data.</text>
</comment>
<dbReference type="GO" id="GO:0009245">
    <property type="term" value="P:lipid A biosynthetic process"/>
    <property type="evidence" value="ECO:0007669"/>
    <property type="project" value="UniProtKB-KW"/>
</dbReference>
<comment type="function">
    <text evidence="2">Catalyzes the hydrolysis of UDP-3-O-myristoyl-N-acetylglucosamine to form UDP-3-O-myristoylglucosamine and acetate, the committed step in lipid A biosynthesis.</text>
</comment>
<evidence type="ECO:0000256" key="11">
    <source>
        <dbReference type="ARBA" id="ARBA00024535"/>
    </source>
</evidence>
<evidence type="ECO:0000256" key="4">
    <source>
        <dbReference type="ARBA" id="ARBA00012745"/>
    </source>
</evidence>
<dbReference type="GO" id="GO:0103117">
    <property type="term" value="F:UDP-3-O-acyl-N-acetylglucosamine deacetylase activity"/>
    <property type="evidence" value="ECO:0007669"/>
    <property type="project" value="UniProtKB-EC"/>
</dbReference>
<protein>
    <recommendedName>
        <fullName evidence="4">UDP-3-O-acyl-N-acetylglucosamine deacetylase</fullName>
        <ecNumber evidence="4">3.5.1.108</ecNumber>
    </recommendedName>
</protein>
<sequence>MRGATIGKAARLTGKDSLGRANVEVRLSPAGPGAGIWFNGCVQATAGNASTSEHATCLGRGRRRVRMVEHLLAACHGLGVTDLAVETSGAELPIGDGSAQPYVRVLTRAGIVQYQEGPEPARLKRPVLVRQGSRFIAAVPTKGLAINCLARFPEFGVQFGALVVTPTSFRRALARARTLARTDESPAQFRKRFGLRFRLRRVGRFVCAERWRFRDEPCRHKALDLLGDLALLGRRLDASVFAYLPGHRLNVAFVREVEKELEVR</sequence>
<evidence type="ECO:0000313" key="12">
    <source>
        <dbReference type="EMBL" id="MBM3332313.1"/>
    </source>
</evidence>
<dbReference type="GO" id="GO:0016020">
    <property type="term" value="C:membrane"/>
    <property type="evidence" value="ECO:0007669"/>
    <property type="project" value="GOC"/>
</dbReference>
<dbReference type="PANTHER" id="PTHR33694:SF1">
    <property type="entry name" value="UDP-3-O-ACYL-N-ACETYLGLUCOSAMINE DEACETYLASE 1, MITOCHONDRIAL-RELATED"/>
    <property type="match status" value="1"/>
</dbReference>
<dbReference type="Pfam" id="PF03331">
    <property type="entry name" value="LpxC"/>
    <property type="match status" value="1"/>
</dbReference>
<evidence type="ECO:0000256" key="2">
    <source>
        <dbReference type="ARBA" id="ARBA00002923"/>
    </source>
</evidence>
<comment type="cofactor">
    <cofactor evidence="1">
        <name>Zn(2+)</name>
        <dbReference type="ChEBI" id="CHEBI:29105"/>
    </cofactor>
</comment>
<dbReference type="Proteomes" id="UP000779900">
    <property type="component" value="Unassembled WGS sequence"/>
</dbReference>
<accession>A0A937XF80</accession>
<dbReference type="InterPro" id="IPR015870">
    <property type="entry name" value="UDP-acyl_N-AcGlcN_deAcase_N"/>
</dbReference>
<evidence type="ECO:0000256" key="7">
    <source>
        <dbReference type="ARBA" id="ARBA00022723"/>
    </source>
</evidence>
<evidence type="ECO:0000256" key="10">
    <source>
        <dbReference type="ARBA" id="ARBA00023098"/>
    </source>
</evidence>
<comment type="pathway">
    <text evidence="3">Glycolipid biosynthesis; lipid IV(A) biosynthesis; lipid IV(A) from (3R)-3-hydroxytetradecanoyl-[acyl-carrier-protein] and UDP-N-acetyl-alpha-D-glucosamine: step 2/6.</text>
</comment>
<dbReference type="AlphaFoldDB" id="A0A937XF80"/>
<dbReference type="InterPro" id="IPR020568">
    <property type="entry name" value="Ribosomal_Su5_D2-typ_SF"/>
</dbReference>
<keyword evidence="8" id="KW-0378">Hydrolase</keyword>
<evidence type="ECO:0000256" key="8">
    <source>
        <dbReference type="ARBA" id="ARBA00022801"/>
    </source>
</evidence>
<dbReference type="EC" id="3.5.1.108" evidence="4"/>